<dbReference type="PRINTS" id="PR00347">
    <property type="entry name" value="THAUMATIN"/>
</dbReference>
<keyword evidence="5" id="KW-1185">Reference proteome</keyword>
<dbReference type="EMBL" id="JAHRHJ020000007">
    <property type="protein sequence ID" value="KAH9308275.1"/>
    <property type="molecule type" value="Genomic_DNA"/>
</dbReference>
<dbReference type="InterPro" id="IPR037176">
    <property type="entry name" value="Osmotin/thaumatin-like_sf"/>
</dbReference>
<comment type="similarity">
    <text evidence="1">Belongs to the thaumatin family.</text>
</comment>
<dbReference type="PIRSF" id="PIRSF002703">
    <property type="entry name" value="Thaumatin"/>
    <property type="match status" value="1"/>
</dbReference>
<proteinExistence type="inferred from homology"/>
<reference evidence="4 5" key="1">
    <citation type="journal article" date="2021" name="Nat. Plants">
        <title>The Taxus genome provides insights into paclitaxel biosynthesis.</title>
        <authorList>
            <person name="Xiong X."/>
            <person name="Gou J."/>
            <person name="Liao Q."/>
            <person name="Li Y."/>
            <person name="Zhou Q."/>
            <person name="Bi G."/>
            <person name="Li C."/>
            <person name="Du R."/>
            <person name="Wang X."/>
            <person name="Sun T."/>
            <person name="Guo L."/>
            <person name="Liang H."/>
            <person name="Lu P."/>
            <person name="Wu Y."/>
            <person name="Zhang Z."/>
            <person name="Ro D.K."/>
            <person name="Shang Y."/>
            <person name="Huang S."/>
            <person name="Yan J."/>
        </authorList>
    </citation>
    <scope>NUCLEOTIDE SEQUENCE [LARGE SCALE GENOMIC DNA]</scope>
    <source>
        <strain evidence="4">Ta-2019</strain>
    </source>
</reference>
<dbReference type="SUPFAM" id="SSF49870">
    <property type="entry name" value="Osmotin, thaumatin-like protein"/>
    <property type="match status" value="1"/>
</dbReference>
<feature type="disulfide bond" evidence="3">
    <location>
        <begin position="141"/>
        <end position="203"/>
    </location>
</feature>
<feature type="disulfide bond" evidence="3">
    <location>
        <begin position="136"/>
        <end position="220"/>
    </location>
</feature>
<feature type="disulfide bond" evidence="3">
    <location>
        <begin position="151"/>
        <end position="166"/>
    </location>
</feature>
<name>A0AA38FQE7_TAXCH</name>
<dbReference type="AlphaFoldDB" id="A0AA38FQE7"/>
<dbReference type="Proteomes" id="UP000824469">
    <property type="component" value="Unassembled WGS sequence"/>
</dbReference>
<dbReference type="InterPro" id="IPR001938">
    <property type="entry name" value="Thaumatin"/>
</dbReference>
<protein>
    <recommendedName>
        <fullName evidence="6">Thaumatin-like protein</fullName>
    </recommendedName>
</protein>
<feature type="disulfide bond" evidence="3">
    <location>
        <begin position="170"/>
        <end position="179"/>
    </location>
</feature>
<evidence type="ECO:0008006" key="6">
    <source>
        <dbReference type="Google" id="ProtNLM"/>
    </source>
</evidence>
<feature type="disulfide bond" evidence="3">
    <location>
        <begin position="81"/>
        <end position="87"/>
    </location>
</feature>
<evidence type="ECO:0000313" key="5">
    <source>
        <dbReference type="Proteomes" id="UP000824469"/>
    </source>
</evidence>
<accession>A0AA38FQE7</accession>
<organism evidence="4 5">
    <name type="scientific">Taxus chinensis</name>
    <name type="common">Chinese yew</name>
    <name type="synonym">Taxus wallichiana var. chinensis</name>
    <dbReference type="NCBI Taxonomy" id="29808"/>
    <lineage>
        <taxon>Eukaryota</taxon>
        <taxon>Viridiplantae</taxon>
        <taxon>Streptophyta</taxon>
        <taxon>Embryophyta</taxon>
        <taxon>Tracheophyta</taxon>
        <taxon>Spermatophyta</taxon>
        <taxon>Pinopsida</taxon>
        <taxon>Pinidae</taxon>
        <taxon>Conifers II</taxon>
        <taxon>Cupressales</taxon>
        <taxon>Taxaceae</taxon>
        <taxon>Taxus</taxon>
    </lineage>
</organism>
<evidence type="ECO:0000313" key="4">
    <source>
        <dbReference type="EMBL" id="KAH9308275.1"/>
    </source>
</evidence>
<evidence type="ECO:0000256" key="2">
    <source>
        <dbReference type="ARBA" id="ARBA00023157"/>
    </source>
</evidence>
<gene>
    <name evidence="4" type="ORF">KI387_036186</name>
</gene>
<comment type="caution">
    <text evidence="4">The sequence shown here is derived from an EMBL/GenBank/DDBJ whole genome shotgun (WGS) entry which is preliminary data.</text>
</comment>
<dbReference type="Gene3D" id="2.60.110.10">
    <property type="entry name" value="Thaumatin"/>
    <property type="match status" value="1"/>
</dbReference>
<feature type="disulfide bond" evidence="3">
    <location>
        <begin position="19"/>
        <end position="231"/>
    </location>
</feature>
<keyword evidence="2 3" id="KW-1015">Disulfide bond</keyword>
<dbReference type="SMART" id="SM00205">
    <property type="entry name" value="THN"/>
    <property type="match status" value="1"/>
</dbReference>
<evidence type="ECO:0000256" key="1">
    <source>
        <dbReference type="ARBA" id="ARBA00010607"/>
    </source>
</evidence>
<dbReference type="FunFam" id="2.60.110.10:FF:000002">
    <property type="entry name" value="Thaumatin-like protein 1a"/>
    <property type="match status" value="1"/>
</dbReference>
<feature type="disulfide bond" evidence="3">
    <location>
        <begin position="67"/>
        <end position="76"/>
    </location>
</feature>
<feature type="non-terminal residue" evidence="4">
    <location>
        <position position="1"/>
    </location>
</feature>
<dbReference type="PROSITE" id="PS51367">
    <property type="entry name" value="THAUMATIN_2"/>
    <property type="match status" value="1"/>
</dbReference>
<dbReference type="PANTHER" id="PTHR31048">
    <property type="entry name" value="OS03G0233200 PROTEIN"/>
    <property type="match status" value="1"/>
</dbReference>
<dbReference type="OMA" id="HECSAPR"/>
<feature type="disulfide bond" evidence="3">
    <location>
        <begin position="180"/>
        <end position="190"/>
    </location>
</feature>
<evidence type="ECO:0000256" key="3">
    <source>
        <dbReference type="PIRSR" id="PIRSR002703-1"/>
    </source>
</evidence>
<dbReference type="Pfam" id="PF00314">
    <property type="entry name" value="Thaumatin"/>
    <property type="match status" value="1"/>
</dbReference>
<dbReference type="CDD" id="cd09218">
    <property type="entry name" value="TLP-PA"/>
    <property type="match status" value="1"/>
</dbReference>
<sequence>TEMLVRCTSPLKLTIVNNCPFTIWPGLQPSAGYPVLARGGFALDTLHHMSFDVPHEWHGRVWARTGCAFHGSGGFCLTGDCGGRVECNGLGGKTPATLAQLSLHHPHTDVSSYTLSLVDGMNVPMTITPHGGHGQCTVAGCRVHTLSHFGCPEKLQVRHGNDVIACKSACEAFRTDQYCCTNQYNSPKTCRPSEYSLMFKAACPDAYTYAHDDPSLVHHCVAPNEIKLIFCH</sequence>